<evidence type="ECO:0000256" key="4">
    <source>
        <dbReference type="ARBA" id="ARBA00022989"/>
    </source>
</evidence>
<keyword evidence="3 7" id="KW-0812">Transmembrane</keyword>
<evidence type="ECO:0000256" key="7">
    <source>
        <dbReference type="SAM" id="Phobius"/>
    </source>
</evidence>
<keyword evidence="2" id="KW-1003">Cell membrane</keyword>
<feature type="transmembrane region" description="Helical" evidence="7">
    <location>
        <begin position="57"/>
        <end position="80"/>
    </location>
</feature>
<feature type="transmembrane region" description="Helical" evidence="7">
    <location>
        <begin position="258"/>
        <end position="291"/>
    </location>
</feature>
<keyword evidence="5 7" id="KW-0472">Membrane</keyword>
<name>A0ABU0XFG1_9MICO</name>
<dbReference type="CDD" id="cd06579">
    <property type="entry name" value="TM_PBP1_transp_AraH_like"/>
    <property type="match status" value="1"/>
</dbReference>
<dbReference type="Proteomes" id="UP001230289">
    <property type="component" value="Unassembled WGS sequence"/>
</dbReference>
<sequence>MDSPSPAVSVPGARRGTVAWARYRTEIRLLIAVVLLVALFIVLFPQQFGTMSNAGNVLRYASVLLVVAIGQMFAILVGGFDISVGATMGLASTIGAMAMLQYGTVAGIAAGIGVAAVVGVANGILISRYRVSPFIATLGMMTFVGGLANSVSGGRSVFGLPDSFGWFGRFDWGPLPSTTGLAIFCGAAAWLLLSRTRAGLNMYAIGGGRPTAVLAGIPVMRTEVLAYTTCSLFAGIAGLMLASRVVIGQASLGSGYELESIATAVIGGVAIGGGVGRILGVVLGVGLLSLITTGMNIAGLSEFVQQMLTGVVLIVAVLIDRFRGRSMRGREHPQPRAATTPTGGQDPAVPEPIEVRKP</sequence>
<evidence type="ECO:0000313" key="8">
    <source>
        <dbReference type="EMBL" id="MDQ4212940.1"/>
    </source>
</evidence>
<keyword evidence="9" id="KW-1185">Reference proteome</keyword>
<dbReference type="PANTHER" id="PTHR32196">
    <property type="entry name" value="ABC TRANSPORTER PERMEASE PROTEIN YPHD-RELATED-RELATED"/>
    <property type="match status" value="1"/>
</dbReference>
<feature type="transmembrane region" description="Helical" evidence="7">
    <location>
        <begin position="225"/>
        <end position="246"/>
    </location>
</feature>
<gene>
    <name evidence="8" type="ORF">RBR11_03340</name>
</gene>
<evidence type="ECO:0000256" key="6">
    <source>
        <dbReference type="SAM" id="MobiDB-lite"/>
    </source>
</evidence>
<feature type="region of interest" description="Disordered" evidence="6">
    <location>
        <begin position="327"/>
        <end position="358"/>
    </location>
</feature>
<dbReference type="PANTHER" id="PTHR32196:SF63">
    <property type="entry name" value="INNER MEMBRANE ABC TRANSPORTER PERMEASE PROTEIN YJFF"/>
    <property type="match status" value="1"/>
</dbReference>
<feature type="transmembrane region" description="Helical" evidence="7">
    <location>
        <begin position="303"/>
        <end position="322"/>
    </location>
</feature>
<evidence type="ECO:0000256" key="2">
    <source>
        <dbReference type="ARBA" id="ARBA00022475"/>
    </source>
</evidence>
<organism evidence="8 9">
    <name type="scientific">Microbacterium capsulatum</name>
    <dbReference type="NCBI Taxonomy" id="3041921"/>
    <lineage>
        <taxon>Bacteria</taxon>
        <taxon>Bacillati</taxon>
        <taxon>Actinomycetota</taxon>
        <taxon>Actinomycetes</taxon>
        <taxon>Micrococcales</taxon>
        <taxon>Microbacteriaceae</taxon>
        <taxon>Microbacterium</taxon>
    </lineage>
</organism>
<proteinExistence type="predicted"/>
<evidence type="ECO:0000256" key="5">
    <source>
        <dbReference type="ARBA" id="ARBA00023136"/>
    </source>
</evidence>
<keyword evidence="4 7" id="KW-1133">Transmembrane helix</keyword>
<feature type="transmembrane region" description="Helical" evidence="7">
    <location>
        <begin position="133"/>
        <end position="152"/>
    </location>
</feature>
<comment type="subcellular location">
    <subcellularLocation>
        <location evidence="1">Cell membrane</location>
        <topology evidence="1">Multi-pass membrane protein</topology>
    </subcellularLocation>
</comment>
<dbReference type="EMBL" id="JAVFCB010000002">
    <property type="protein sequence ID" value="MDQ4212940.1"/>
    <property type="molecule type" value="Genomic_DNA"/>
</dbReference>
<protein>
    <submittedName>
        <fullName evidence="8">ABC transporter permease</fullName>
    </submittedName>
</protein>
<evidence type="ECO:0000313" key="9">
    <source>
        <dbReference type="Proteomes" id="UP001230289"/>
    </source>
</evidence>
<reference evidence="8 9" key="1">
    <citation type="submission" date="2023-08" db="EMBL/GenBank/DDBJ databases">
        <title>Microbacterium sp. nov., isolated from a waste landfill.</title>
        <authorList>
            <person name="Wen W."/>
        </authorList>
    </citation>
    <scope>NUCLEOTIDE SEQUENCE [LARGE SCALE GENOMIC DNA]</scope>
    <source>
        <strain evidence="8 9">ASV81</strain>
    </source>
</reference>
<evidence type="ECO:0000256" key="1">
    <source>
        <dbReference type="ARBA" id="ARBA00004651"/>
    </source>
</evidence>
<feature type="transmembrane region" description="Helical" evidence="7">
    <location>
        <begin position="27"/>
        <end position="45"/>
    </location>
</feature>
<feature type="transmembrane region" description="Helical" evidence="7">
    <location>
        <begin position="172"/>
        <end position="193"/>
    </location>
</feature>
<comment type="caution">
    <text evidence="8">The sequence shown here is derived from an EMBL/GenBank/DDBJ whole genome shotgun (WGS) entry which is preliminary data.</text>
</comment>
<dbReference type="Pfam" id="PF02653">
    <property type="entry name" value="BPD_transp_2"/>
    <property type="match status" value="1"/>
</dbReference>
<dbReference type="InterPro" id="IPR001851">
    <property type="entry name" value="ABC_transp_permease"/>
</dbReference>
<feature type="transmembrane region" description="Helical" evidence="7">
    <location>
        <begin position="100"/>
        <end position="121"/>
    </location>
</feature>
<dbReference type="RefSeq" id="WP_308487886.1">
    <property type="nucleotide sequence ID" value="NZ_JAVFCB010000002.1"/>
</dbReference>
<evidence type="ECO:0000256" key="3">
    <source>
        <dbReference type="ARBA" id="ARBA00022692"/>
    </source>
</evidence>
<accession>A0ABU0XFG1</accession>